<dbReference type="HAMAP" id="MF_01659">
    <property type="entry name" value="MenD"/>
    <property type="match status" value="1"/>
</dbReference>
<reference evidence="10" key="1">
    <citation type="journal article" date="2019" name="Int. J. Syst. Evol. Microbiol.">
        <title>The Global Catalogue of Microorganisms (GCM) 10K type strain sequencing project: providing services to taxonomists for standard genome sequencing and annotation.</title>
        <authorList>
            <consortium name="The Broad Institute Genomics Platform"/>
            <consortium name="The Broad Institute Genome Sequencing Center for Infectious Disease"/>
            <person name="Wu L."/>
            <person name="Ma J."/>
        </authorList>
    </citation>
    <scope>NUCLEOTIDE SEQUENCE [LARGE SCALE GENOMIC DNA]</scope>
    <source>
        <strain evidence="10">CGMCC 1.12471</strain>
    </source>
</reference>
<dbReference type="PANTHER" id="PTHR42916">
    <property type="entry name" value="2-SUCCINYL-5-ENOLPYRUVYL-6-HYDROXY-3-CYCLOHEXENE-1-CARBOXYLATE SYNTHASE"/>
    <property type="match status" value="1"/>
</dbReference>
<organism evidence="9 10">
    <name type="scientific">Amnibacterium endophyticum</name>
    <dbReference type="NCBI Taxonomy" id="2109337"/>
    <lineage>
        <taxon>Bacteria</taxon>
        <taxon>Bacillati</taxon>
        <taxon>Actinomycetota</taxon>
        <taxon>Actinomycetes</taxon>
        <taxon>Micrococcales</taxon>
        <taxon>Microbacteriaceae</taxon>
        <taxon>Amnibacterium</taxon>
    </lineage>
</organism>
<dbReference type="NCBIfam" id="TIGR00173">
    <property type="entry name" value="menD"/>
    <property type="match status" value="1"/>
</dbReference>
<keyword evidence="4 6" id="KW-0786">Thiamine pyrophosphate</keyword>
<feature type="compositionally biased region" description="Basic and acidic residues" evidence="7">
    <location>
        <begin position="348"/>
        <end position="362"/>
    </location>
</feature>
<comment type="pathway">
    <text evidence="6">Quinol/quinone metabolism; menaquinone biosynthesis.</text>
</comment>
<comment type="caution">
    <text evidence="9">The sequence shown here is derived from an EMBL/GenBank/DDBJ whole genome shotgun (WGS) entry which is preliminary data.</text>
</comment>
<dbReference type="InterPro" id="IPR029061">
    <property type="entry name" value="THDP-binding"/>
</dbReference>
<accession>A0ABW4LCF4</accession>
<keyword evidence="6" id="KW-0474">Menaquinone biosynthesis</keyword>
<keyword evidence="3 6" id="KW-0460">Magnesium</keyword>
<comment type="cofactor">
    <cofactor evidence="6">
        <name>Mg(2+)</name>
        <dbReference type="ChEBI" id="CHEBI:18420"/>
    </cofactor>
    <cofactor evidence="6">
        <name>Mn(2+)</name>
        <dbReference type="ChEBI" id="CHEBI:29035"/>
    </cofactor>
</comment>
<keyword evidence="1 6" id="KW-0808">Transferase</keyword>
<evidence type="ECO:0000256" key="6">
    <source>
        <dbReference type="HAMAP-Rule" id="MF_01659"/>
    </source>
</evidence>
<dbReference type="InterPro" id="IPR004433">
    <property type="entry name" value="MenaQ_synth_MenD"/>
</dbReference>
<evidence type="ECO:0000256" key="3">
    <source>
        <dbReference type="ARBA" id="ARBA00022842"/>
    </source>
</evidence>
<dbReference type="EC" id="2.2.1.9" evidence="6"/>
<evidence type="ECO:0000313" key="9">
    <source>
        <dbReference type="EMBL" id="MFD1721221.1"/>
    </source>
</evidence>
<feature type="domain" description="Thiamine pyrophosphate enzyme N-terminal TPP-binding" evidence="8">
    <location>
        <begin position="9"/>
        <end position="124"/>
    </location>
</feature>
<dbReference type="Gene3D" id="3.40.50.1220">
    <property type="entry name" value="TPP-binding domain"/>
    <property type="match status" value="1"/>
</dbReference>
<gene>
    <name evidence="6 9" type="primary">menD</name>
    <name evidence="9" type="ORF">ACFSBI_06625</name>
</gene>
<dbReference type="EMBL" id="JBHUEA010000008">
    <property type="protein sequence ID" value="MFD1721221.1"/>
    <property type="molecule type" value="Genomic_DNA"/>
</dbReference>
<name>A0ABW4LCF4_9MICO</name>
<proteinExistence type="inferred from homology"/>
<comment type="pathway">
    <text evidence="6">Quinol/quinone metabolism; 1,4-dihydroxy-2-naphthoate biosynthesis; 1,4-dihydroxy-2-naphthoate from chorismate: step 2/7.</text>
</comment>
<dbReference type="GO" id="GO:0070204">
    <property type="term" value="F:2-succinyl-5-enolpyruvyl-6-hydroxy-3-cyclohexene-1-carboxylic-acid synthase activity"/>
    <property type="evidence" value="ECO:0007669"/>
    <property type="project" value="UniProtKB-EC"/>
</dbReference>
<comment type="cofactor">
    <cofactor evidence="6">
        <name>thiamine diphosphate</name>
        <dbReference type="ChEBI" id="CHEBI:58937"/>
    </cofactor>
    <text evidence="6">Binds 1 thiamine pyrophosphate per subunit.</text>
</comment>
<evidence type="ECO:0000256" key="7">
    <source>
        <dbReference type="SAM" id="MobiDB-lite"/>
    </source>
</evidence>
<dbReference type="CDD" id="cd02009">
    <property type="entry name" value="TPP_SHCHC_synthase"/>
    <property type="match status" value="1"/>
</dbReference>
<sequence>MPDSPAADAAARLLGVLAGQGLRHVVVSPGSRSQALALAAVALERARALTVHVRIDERVAGFTALGLAVETGTPVAVVVTSGTAVAELHPAVLEAHHAGVPLLLLTADRPDELRGIGANQATDQPGIFGSAVAEVHDVAAPEPGEDLAPLQAAAERAYRAALVTRQPVQMNVAYREPLSGAPTEVAPIAVGALPPAVDHGPALRVEPGPRTVVIAGDRAGEEAEAFARALDAPLLAEVSSGARFGPNLVGAYRALLDDADLGGRVERAVVFGHPTLSRQVPRLLQREDVETVLVGPPGGEWFDPSRGRATRTGRVEAGGPGDHAWRGAWVHASRRLLDATEDLPYAGRPDEPGARERRDHTRTELAALRAPITRRVLVDAVWRATWPHDRLVLGASRLIREADDAVPGKRIRVVANRGLAGIDGTVSTATGVGLGMAGEGSGTVRVLLGDLTLLHDAGALLRTPGEAWPRLQVVVGDDGGGSIFDSLEVAGTADPADFERVLRTPRPVDLAALAAAYGWTHRRIETRGDLDRALTAPEPGQSLLEVPLAR</sequence>
<keyword evidence="5 6" id="KW-0464">Manganese</keyword>
<dbReference type="Pfam" id="PF02776">
    <property type="entry name" value="TPP_enzyme_N"/>
    <property type="match status" value="1"/>
</dbReference>
<keyword evidence="2 6" id="KW-0479">Metal-binding</keyword>
<dbReference type="PANTHER" id="PTHR42916:SF1">
    <property type="entry name" value="PROTEIN PHYLLO, CHLOROPLASTIC"/>
    <property type="match status" value="1"/>
</dbReference>
<evidence type="ECO:0000259" key="8">
    <source>
        <dbReference type="Pfam" id="PF02776"/>
    </source>
</evidence>
<comment type="catalytic activity">
    <reaction evidence="6">
        <text>isochorismate + 2-oxoglutarate + H(+) = 5-enolpyruvoyl-6-hydroxy-2-succinyl-cyclohex-3-ene-1-carboxylate + CO2</text>
        <dbReference type="Rhea" id="RHEA:25593"/>
        <dbReference type="ChEBI" id="CHEBI:15378"/>
        <dbReference type="ChEBI" id="CHEBI:16526"/>
        <dbReference type="ChEBI" id="CHEBI:16810"/>
        <dbReference type="ChEBI" id="CHEBI:29780"/>
        <dbReference type="ChEBI" id="CHEBI:58818"/>
        <dbReference type="EC" id="2.2.1.9"/>
    </reaction>
</comment>
<dbReference type="RefSeq" id="WP_377933263.1">
    <property type="nucleotide sequence ID" value="NZ_JBHUEA010000008.1"/>
</dbReference>
<dbReference type="Gene3D" id="3.40.50.970">
    <property type="match status" value="2"/>
</dbReference>
<dbReference type="PIRSF" id="PIRSF004983">
    <property type="entry name" value="MenD"/>
    <property type="match status" value="1"/>
</dbReference>
<evidence type="ECO:0000256" key="1">
    <source>
        <dbReference type="ARBA" id="ARBA00022679"/>
    </source>
</evidence>
<evidence type="ECO:0000256" key="2">
    <source>
        <dbReference type="ARBA" id="ARBA00022723"/>
    </source>
</evidence>
<dbReference type="InterPro" id="IPR012001">
    <property type="entry name" value="Thiamin_PyroP_enz_TPP-bd_dom"/>
</dbReference>
<comment type="similarity">
    <text evidence="6">Belongs to the TPP enzyme family. MenD subfamily.</text>
</comment>
<evidence type="ECO:0000256" key="5">
    <source>
        <dbReference type="ARBA" id="ARBA00023211"/>
    </source>
</evidence>
<dbReference type="SUPFAM" id="SSF52518">
    <property type="entry name" value="Thiamin diphosphate-binding fold (THDP-binding)"/>
    <property type="match status" value="2"/>
</dbReference>
<dbReference type="Proteomes" id="UP001597347">
    <property type="component" value="Unassembled WGS sequence"/>
</dbReference>
<evidence type="ECO:0000256" key="4">
    <source>
        <dbReference type="ARBA" id="ARBA00023052"/>
    </source>
</evidence>
<comment type="subunit">
    <text evidence="6">Homodimer.</text>
</comment>
<protein>
    <recommendedName>
        <fullName evidence="6">2-succinyl-5-enolpyruvyl-6-hydroxy-3-cyclohexene-1-carboxylate synthase</fullName>
        <shortName evidence="6">SEPHCHC synthase</shortName>
        <ecNumber evidence="6">2.2.1.9</ecNumber>
    </recommendedName>
    <alternativeName>
        <fullName evidence="6">Menaquinone biosynthesis protein MenD</fullName>
    </alternativeName>
</protein>
<feature type="region of interest" description="Disordered" evidence="7">
    <location>
        <begin position="341"/>
        <end position="362"/>
    </location>
</feature>
<evidence type="ECO:0000313" key="10">
    <source>
        <dbReference type="Proteomes" id="UP001597347"/>
    </source>
</evidence>
<comment type="function">
    <text evidence="6">Catalyzes the thiamine diphosphate-dependent decarboxylation of 2-oxoglutarate and the subsequent addition of the resulting succinic semialdehyde-thiamine pyrophosphate anion to isochorismate to yield 2-succinyl-5-enolpyruvyl-6-hydroxy-3-cyclohexene-1-carboxylate (SEPHCHC).</text>
</comment>
<keyword evidence="10" id="KW-1185">Reference proteome</keyword>